<protein>
    <recommendedName>
        <fullName evidence="1">Luciferase domain-containing protein</fullName>
    </recommendedName>
</protein>
<reference evidence="2 3" key="1">
    <citation type="journal article" date="2018" name="Mol. Biol. Evol.">
        <title>Broad Genomic Sampling Reveals a Smut Pathogenic Ancestry of the Fungal Clade Ustilaginomycotina.</title>
        <authorList>
            <person name="Kijpornyongpan T."/>
            <person name="Mondo S.J."/>
            <person name="Barry K."/>
            <person name="Sandor L."/>
            <person name="Lee J."/>
            <person name="Lipzen A."/>
            <person name="Pangilinan J."/>
            <person name="LaButti K."/>
            <person name="Hainaut M."/>
            <person name="Henrissat B."/>
            <person name="Grigoriev I.V."/>
            <person name="Spatafora J.W."/>
            <person name="Aime M.C."/>
        </authorList>
    </citation>
    <scope>NUCLEOTIDE SEQUENCE [LARGE SCALE GENOMIC DNA]</scope>
    <source>
        <strain evidence="2 3">MCA 4658</strain>
    </source>
</reference>
<dbReference type="Proteomes" id="UP000245783">
    <property type="component" value="Unassembled WGS sequence"/>
</dbReference>
<feature type="domain" description="Luciferase" evidence="1">
    <location>
        <begin position="212"/>
        <end position="316"/>
    </location>
</feature>
<dbReference type="InterPro" id="IPR048273">
    <property type="entry name" value="Luciferase"/>
</dbReference>
<proteinExistence type="predicted"/>
<dbReference type="PANTHER" id="PTHR38695">
    <property type="entry name" value="AMINO ACID PERMEASE_ SLC12A DOMAIN-CONTAINING PROTEIN"/>
    <property type="match status" value="1"/>
</dbReference>
<dbReference type="Pfam" id="PF17648">
    <property type="entry name" value="Luciferase"/>
    <property type="match status" value="1"/>
</dbReference>
<accession>A0A316WDM7</accession>
<dbReference type="EMBL" id="KZ819353">
    <property type="protein sequence ID" value="PWN45933.1"/>
    <property type="molecule type" value="Genomic_DNA"/>
</dbReference>
<organism evidence="2 3">
    <name type="scientific">Ceraceosorus guamensis</name>
    <dbReference type="NCBI Taxonomy" id="1522189"/>
    <lineage>
        <taxon>Eukaryota</taxon>
        <taxon>Fungi</taxon>
        <taxon>Dikarya</taxon>
        <taxon>Basidiomycota</taxon>
        <taxon>Ustilaginomycotina</taxon>
        <taxon>Exobasidiomycetes</taxon>
        <taxon>Ceraceosorales</taxon>
        <taxon>Ceraceosoraceae</taxon>
        <taxon>Ceraceosorus</taxon>
    </lineage>
</organism>
<dbReference type="GeneID" id="37032142"/>
<sequence>MSGPTGALKHVQSSMESVAGLAKGLYARAPASTATLLSLLLSYLITTARSDYVLYRSLGVGGLAPPGPIGWLVHTFILRPLAMSSGREKDPERLPVSDEQVQGQSLSLDLPKRKGNAPFTFGLMPHRQLDQTLPEDGAMQKTMQALASHFNKLATLNVNLRPSISVLEAHNSPSLQVQHSPKDISATQIHSYARLFLSGLHAPRSDVSSPLKEFAHIHLHDGSLHLVLSPSHARIVLAQGWGELHRLAGAFYRGHWWPLFILPKWLANDAKARWGYLAQRAQSSSKAVLLPPTYLMIYAPRDEEELQHVKRIIDAAAAFALGHEPISEP</sequence>
<dbReference type="OrthoDB" id="5358398at2759"/>
<dbReference type="PANTHER" id="PTHR38695:SF1">
    <property type="entry name" value="AMINO ACID PERMEASE_ SLC12A DOMAIN-CONTAINING PROTEIN"/>
    <property type="match status" value="1"/>
</dbReference>
<evidence type="ECO:0000313" key="3">
    <source>
        <dbReference type="Proteomes" id="UP000245783"/>
    </source>
</evidence>
<dbReference type="STRING" id="1522189.A0A316WDM7"/>
<keyword evidence="3" id="KW-1185">Reference proteome</keyword>
<dbReference type="AlphaFoldDB" id="A0A316WDM7"/>
<dbReference type="RefSeq" id="XP_025373093.1">
    <property type="nucleotide sequence ID" value="XM_025510272.1"/>
</dbReference>
<evidence type="ECO:0000259" key="1">
    <source>
        <dbReference type="Pfam" id="PF17648"/>
    </source>
</evidence>
<name>A0A316WDM7_9BASI</name>
<evidence type="ECO:0000313" key="2">
    <source>
        <dbReference type="EMBL" id="PWN45933.1"/>
    </source>
</evidence>
<dbReference type="InterPro" id="IPR040841">
    <property type="entry name" value="Luciferase_dom"/>
</dbReference>
<dbReference type="InParanoid" id="A0A316WDM7"/>
<gene>
    <name evidence="2" type="ORF">IE81DRAFT_131100</name>
</gene>